<gene>
    <name evidence="1" type="ORF">KKC1_14330</name>
</gene>
<dbReference type="OrthoDB" id="1684747at2"/>
<evidence type="ECO:0000313" key="2">
    <source>
        <dbReference type="Proteomes" id="UP000197032"/>
    </source>
</evidence>
<comment type="caution">
    <text evidence="1">The sequence shown here is derived from an EMBL/GenBank/DDBJ whole genome shotgun (WGS) entry which is preliminary data.</text>
</comment>
<protein>
    <submittedName>
        <fullName evidence="1">Uncharacterized protein</fullName>
    </submittedName>
</protein>
<proteinExistence type="predicted"/>
<organism evidence="1 2">
    <name type="scientific">Calderihabitans maritimus</name>
    <dbReference type="NCBI Taxonomy" id="1246530"/>
    <lineage>
        <taxon>Bacteria</taxon>
        <taxon>Bacillati</taxon>
        <taxon>Bacillota</taxon>
        <taxon>Clostridia</taxon>
        <taxon>Neomoorellales</taxon>
        <taxon>Calderihabitantaceae</taxon>
        <taxon>Calderihabitans</taxon>
    </lineage>
</organism>
<evidence type="ECO:0000313" key="1">
    <source>
        <dbReference type="EMBL" id="GAW92277.1"/>
    </source>
</evidence>
<sequence>MEKAIHKVADAVDVETFIICRNESEGKKLAIQLLQEMGFTDTDIVSLQFTGPGARVRARAYIHRPGSHYGWL</sequence>
<dbReference type="AlphaFoldDB" id="A0A1Z5HSE6"/>
<dbReference type="Proteomes" id="UP000197032">
    <property type="component" value="Unassembled WGS sequence"/>
</dbReference>
<accession>A0A1Z5HSE6</accession>
<dbReference type="EMBL" id="BDGJ01000065">
    <property type="protein sequence ID" value="GAW92277.1"/>
    <property type="molecule type" value="Genomic_DNA"/>
</dbReference>
<dbReference type="RefSeq" id="WP_088553669.1">
    <property type="nucleotide sequence ID" value="NZ_BDGJ01000065.1"/>
</dbReference>
<name>A0A1Z5HSE6_9FIRM</name>
<keyword evidence="2" id="KW-1185">Reference proteome</keyword>
<reference evidence="2" key="1">
    <citation type="journal article" date="2017" name="Appl. Environ. Microbiol.">
        <title>Genomic analysis of Calderihabitans maritimus KKC1, a thermophilic hydrogenogenic carboxydotrophic bacterium isolated from marine sediment.</title>
        <authorList>
            <person name="Omae K."/>
            <person name="Yoneda Y."/>
            <person name="Fukuyama Y."/>
            <person name="Yoshida T."/>
            <person name="Sako Y."/>
        </authorList>
    </citation>
    <scope>NUCLEOTIDE SEQUENCE [LARGE SCALE GENOMIC DNA]</scope>
    <source>
        <strain evidence="2">KKC1</strain>
    </source>
</reference>